<gene>
    <name evidence="1" type="ORF">A3K87_23930</name>
</gene>
<accession>A0AA91DJZ0</accession>
<dbReference type="EMBL" id="LVHG01000063">
    <property type="protein sequence ID" value="OAK60175.1"/>
    <property type="molecule type" value="Genomic_DNA"/>
</dbReference>
<protein>
    <submittedName>
        <fullName evidence="1">Uncharacterized protein</fullName>
    </submittedName>
</protein>
<name>A0AA91DJZ0_VARPD</name>
<sequence>MVYQAIAMFLSIFSLRNFFSIFARLLSSMLELRGVSYQTSNCLRILSCESYWILMLKVIF</sequence>
<comment type="caution">
    <text evidence="1">The sequence shown here is derived from an EMBL/GenBank/DDBJ whole genome shotgun (WGS) entry which is preliminary data.</text>
</comment>
<evidence type="ECO:0000313" key="1">
    <source>
        <dbReference type="EMBL" id="OAK60175.1"/>
    </source>
</evidence>
<evidence type="ECO:0000313" key="2">
    <source>
        <dbReference type="Proteomes" id="UP000077852"/>
    </source>
</evidence>
<dbReference type="Proteomes" id="UP000077852">
    <property type="component" value="Unassembled WGS sequence"/>
</dbReference>
<organism evidence="1 2">
    <name type="scientific">Variovorax paradoxus</name>
    <dbReference type="NCBI Taxonomy" id="34073"/>
    <lineage>
        <taxon>Bacteria</taxon>
        <taxon>Pseudomonadati</taxon>
        <taxon>Pseudomonadota</taxon>
        <taxon>Betaproteobacteria</taxon>
        <taxon>Burkholderiales</taxon>
        <taxon>Comamonadaceae</taxon>
        <taxon>Variovorax</taxon>
    </lineage>
</organism>
<reference evidence="1 2" key="1">
    <citation type="submission" date="2016-03" db="EMBL/GenBank/DDBJ databases">
        <title>Genome sequence of Variovorax paradoxus KB5.</title>
        <authorList>
            <person name="Jeong H."/>
            <person name="Hong C.E."/>
            <person name="Jo S.H."/>
            <person name="Park J.M."/>
        </authorList>
    </citation>
    <scope>NUCLEOTIDE SEQUENCE [LARGE SCALE GENOMIC DNA]</scope>
    <source>
        <strain evidence="1 2">KB5</strain>
    </source>
</reference>
<proteinExistence type="predicted"/>
<dbReference type="AlphaFoldDB" id="A0AA91DJZ0"/>